<reference evidence="3" key="1">
    <citation type="thesis" date="2021" institute="BYU ScholarsArchive" country="Provo, UT, USA">
        <title>Applications of and Algorithms for Genome Assembly and Genomic Analyses with an Emphasis on Marine Teleosts.</title>
        <authorList>
            <person name="Pickett B.D."/>
        </authorList>
    </citation>
    <scope>NUCLEOTIDE SEQUENCE</scope>
    <source>
        <strain evidence="3">HI-2016</strain>
    </source>
</reference>
<dbReference type="GO" id="GO:0051371">
    <property type="term" value="F:muscle alpha-actinin binding"/>
    <property type="evidence" value="ECO:0007669"/>
    <property type="project" value="TreeGrafter"/>
</dbReference>
<comment type="caution">
    <text evidence="3">The sequence shown here is derived from an EMBL/GenBank/DDBJ whole genome shotgun (WGS) entry which is preliminary data.</text>
</comment>
<keyword evidence="1" id="KW-0479">Metal-binding</keyword>
<evidence type="ECO:0000256" key="1">
    <source>
        <dbReference type="ARBA" id="ARBA00023038"/>
    </source>
</evidence>
<dbReference type="GO" id="GO:0030018">
    <property type="term" value="C:Z disc"/>
    <property type="evidence" value="ECO:0007669"/>
    <property type="project" value="TreeGrafter"/>
</dbReference>
<dbReference type="Proteomes" id="UP000824540">
    <property type="component" value="Unassembled WGS sequence"/>
</dbReference>
<sequence>MRSPFTPDPPRQPASRASFSGSVRVSPRVTHPSASRPAECVLGLGATFEGERVTALAASVANLQFPCTSHKVVITATFRCWSSSQARVESDTFPLAELEASLKTPSCCFYWSDSISCLIDPGAGAPRKPIVETDIQFYHVPSHGNASKNRLIEDTEDWHPRTGTSQSRSFRILAQITGTGSEQPEGQESEAAKKTK</sequence>
<protein>
    <submittedName>
        <fullName evidence="3">Uncharacterized protein</fullName>
    </submittedName>
</protein>
<evidence type="ECO:0000256" key="2">
    <source>
        <dbReference type="SAM" id="MobiDB-lite"/>
    </source>
</evidence>
<feature type="region of interest" description="Disordered" evidence="2">
    <location>
        <begin position="1"/>
        <end position="35"/>
    </location>
</feature>
<dbReference type="GO" id="GO:0007507">
    <property type="term" value="P:heart development"/>
    <property type="evidence" value="ECO:0007669"/>
    <property type="project" value="TreeGrafter"/>
</dbReference>
<dbReference type="GO" id="GO:0061061">
    <property type="term" value="P:muscle structure development"/>
    <property type="evidence" value="ECO:0007669"/>
    <property type="project" value="TreeGrafter"/>
</dbReference>
<evidence type="ECO:0000313" key="3">
    <source>
        <dbReference type="EMBL" id="KAG9354967.1"/>
    </source>
</evidence>
<dbReference type="GO" id="GO:0030036">
    <property type="term" value="P:actin cytoskeleton organization"/>
    <property type="evidence" value="ECO:0007669"/>
    <property type="project" value="TreeGrafter"/>
</dbReference>
<dbReference type="PANTHER" id="PTHR24214:SF32">
    <property type="entry name" value="PDZ AND LIM DOMAIN PROTEIN 5"/>
    <property type="match status" value="1"/>
</dbReference>
<dbReference type="EMBL" id="JAFBMS010000002">
    <property type="protein sequence ID" value="KAG9354967.1"/>
    <property type="molecule type" value="Genomic_DNA"/>
</dbReference>
<dbReference type="InterPro" id="IPR050604">
    <property type="entry name" value="PDZ-LIM_domain"/>
</dbReference>
<dbReference type="GO" id="GO:0031941">
    <property type="term" value="C:filamentous actin"/>
    <property type="evidence" value="ECO:0007669"/>
    <property type="project" value="TreeGrafter"/>
</dbReference>
<proteinExistence type="predicted"/>
<feature type="region of interest" description="Disordered" evidence="2">
    <location>
        <begin position="173"/>
        <end position="196"/>
    </location>
</feature>
<keyword evidence="4" id="KW-1185">Reference proteome</keyword>
<name>A0A8T2PU51_9TELE</name>
<dbReference type="AlphaFoldDB" id="A0A8T2PU51"/>
<keyword evidence="1" id="KW-0862">Zinc</keyword>
<dbReference type="GO" id="GO:0003779">
    <property type="term" value="F:actin binding"/>
    <property type="evidence" value="ECO:0007669"/>
    <property type="project" value="TreeGrafter"/>
</dbReference>
<dbReference type="GO" id="GO:0005912">
    <property type="term" value="C:adherens junction"/>
    <property type="evidence" value="ECO:0007669"/>
    <property type="project" value="TreeGrafter"/>
</dbReference>
<organism evidence="3 4">
    <name type="scientific">Albula glossodonta</name>
    <name type="common">roundjaw bonefish</name>
    <dbReference type="NCBI Taxonomy" id="121402"/>
    <lineage>
        <taxon>Eukaryota</taxon>
        <taxon>Metazoa</taxon>
        <taxon>Chordata</taxon>
        <taxon>Craniata</taxon>
        <taxon>Vertebrata</taxon>
        <taxon>Euteleostomi</taxon>
        <taxon>Actinopterygii</taxon>
        <taxon>Neopterygii</taxon>
        <taxon>Teleostei</taxon>
        <taxon>Albuliformes</taxon>
        <taxon>Albulidae</taxon>
        <taxon>Albula</taxon>
    </lineage>
</organism>
<evidence type="ECO:0000313" key="4">
    <source>
        <dbReference type="Proteomes" id="UP000824540"/>
    </source>
</evidence>
<gene>
    <name evidence="3" type="ORF">JZ751_001680</name>
</gene>
<accession>A0A8T2PU51</accession>
<keyword evidence="1" id="KW-0440">LIM domain</keyword>
<dbReference type="OrthoDB" id="44841at2759"/>
<dbReference type="PANTHER" id="PTHR24214">
    <property type="entry name" value="PDZ AND LIM DOMAIN PROTEIN ZASP"/>
    <property type="match status" value="1"/>
</dbReference>
<feature type="compositionally biased region" description="Polar residues" evidence="2">
    <location>
        <begin position="176"/>
        <end position="186"/>
    </location>
</feature>
<feature type="compositionally biased region" description="Pro residues" evidence="2">
    <location>
        <begin position="1"/>
        <end position="12"/>
    </location>
</feature>
<dbReference type="GO" id="GO:0001725">
    <property type="term" value="C:stress fiber"/>
    <property type="evidence" value="ECO:0007669"/>
    <property type="project" value="TreeGrafter"/>
</dbReference>